<evidence type="ECO:0000313" key="2">
    <source>
        <dbReference type="Proteomes" id="UP000318778"/>
    </source>
</evidence>
<dbReference type="GeneID" id="65100331"/>
<reference evidence="1" key="1">
    <citation type="journal article" date="2017" name="Virus Res.">
        <title>Complete genomic characterisation of two novel poxviruses (WKPV and EKPV) from western and eastern grey kangaroos.</title>
        <authorList>
            <person name="Bennett M."/>
            <person name="Tu S.L."/>
            <person name="Upton C."/>
            <person name="McArtor C."/>
            <person name="Gillett A."/>
            <person name="Laird T."/>
            <person name="O'Dea M."/>
        </authorList>
    </citation>
    <scope>NUCLEOTIDE SEQUENCE [LARGE SCALE GENOMIC DNA]</scope>
    <source>
        <strain evidence="1">Western Australia</strain>
    </source>
</reference>
<dbReference type="EMBL" id="MF467280">
    <property type="protein sequence ID" value="ATI21070.1"/>
    <property type="molecule type" value="Genomic_DNA"/>
</dbReference>
<sequence>MGMGSTVADLALVIGIVRARAVAVYAAARARCIRLLLRLHPSMLRE</sequence>
<proteinExistence type="predicted"/>
<dbReference type="KEGG" id="vg:65100331"/>
<protein>
    <submittedName>
        <fullName evidence="1">Uncharacterized protein</fullName>
    </submittedName>
</protein>
<accession>A0A2C9DST7</accession>
<evidence type="ECO:0000313" key="1">
    <source>
        <dbReference type="EMBL" id="ATI21070.1"/>
    </source>
</evidence>
<name>A0A2C9DST7_9POXV</name>
<keyword evidence="2" id="KW-1185">Reference proteome</keyword>
<dbReference type="Proteomes" id="UP000318778">
    <property type="component" value="Segment"/>
</dbReference>
<organism evidence="1">
    <name type="scientific">Western grey kangaroopox virus</name>
    <dbReference type="NCBI Taxonomy" id="1566307"/>
    <lineage>
        <taxon>Viruses</taxon>
        <taxon>Varidnaviria</taxon>
        <taxon>Bamfordvirae</taxon>
        <taxon>Nucleocytoviricota</taxon>
        <taxon>Pokkesviricetes</taxon>
        <taxon>Chitovirales</taxon>
        <taxon>Poxviridae</taxon>
        <taxon>Chordopoxvirinae</taxon>
        <taxon>Macropopoxvirus</taxon>
        <taxon>Macropopoxvirus mfuliginosuspox</taxon>
        <taxon>Western kangaroopox virus</taxon>
    </lineage>
</organism>
<dbReference type="RefSeq" id="YP_010085260.1">
    <property type="nucleotide sequence ID" value="NC_055228.1"/>
</dbReference>